<dbReference type="InterPro" id="IPR052176">
    <property type="entry name" value="Glycosyl_Hydrlase_43_Enz"/>
</dbReference>
<evidence type="ECO:0000313" key="12">
    <source>
        <dbReference type="Proteomes" id="UP000254424"/>
    </source>
</evidence>
<feature type="active site" description="Proton acceptor" evidence="7">
    <location>
        <position position="58"/>
    </location>
</feature>
<dbReference type="Pfam" id="PF04616">
    <property type="entry name" value="Glyco_hydro_43"/>
    <property type="match status" value="2"/>
</dbReference>
<dbReference type="SMART" id="SM00606">
    <property type="entry name" value="CBD_IV"/>
    <property type="match status" value="1"/>
</dbReference>
<dbReference type="AlphaFoldDB" id="A0A380YND9"/>
<dbReference type="Proteomes" id="UP000254424">
    <property type="component" value="Unassembled WGS sequence"/>
</dbReference>
<dbReference type="CDD" id="cd09003">
    <property type="entry name" value="GH43_XynD-like"/>
    <property type="match status" value="1"/>
</dbReference>
<protein>
    <submittedName>
        <fullName evidence="11">Beta-xylosidase</fullName>
        <ecNumber evidence="11">3.2.1.55</ecNumber>
    </submittedName>
</protein>
<comment type="similarity">
    <text evidence="1 9">Belongs to the glycosyl hydrolase 43 family.</text>
</comment>
<evidence type="ECO:0000256" key="1">
    <source>
        <dbReference type="ARBA" id="ARBA00009865"/>
    </source>
</evidence>
<sequence>MDFLLFYENNKSSELRNNMKKNYSSHKHSKWTLLFLFLCIGHSAKADYPIFWQRYTADPSGIEYNGRLYLFCSHDTYNAERGYGYFMNDITCISTDDMKNWTDHGEVFHAKDSKWGAKMTWAPCVVHRNGKFYLYYGDANSGGIGVAVSDLPTGPYIDNHDRPVVGMDTPGVLLYDENNRCIKNKKGVPGAISGSENWGMWCFDPCVFVDDDGQAYMYFGGAHPDNSRIIKLKENMTEVDGSAVKPNTPGFFEASFVHKYRGKYYLSYAGHYFGKPANIEYVMSDKPMEGFRNPGVILPNPPVNDGFNNHHSIFQFKGEWYIAYHNRKVAYENNEQDQRSREYMRSVCIDRLFHNEDGTVQTVEVTRDGLEQLKNVDPYRRNEAETMAKGYGIDTEFKARGCSDRIVTSIHNGDYLKIRGVDFKNGGASKFAASLSALKGSGRVEIRLEGVDGLLIGTLPVSSTGSWEKWQTMTTDVKHLGGVYDLYLVFKGEEGELFRMDYWSFTK</sequence>
<name>A0A380YND9_9BACE</name>
<dbReference type="SUPFAM" id="SSF75005">
    <property type="entry name" value="Arabinanase/levansucrase/invertase"/>
    <property type="match status" value="1"/>
</dbReference>
<dbReference type="InterPro" id="IPR006710">
    <property type="entry name" value="Glyco_hydro_43"/>
</dbReference>
<gene>
    <name evidence="11" type="primary">xynD_2</name>
    <name evidence="11" type="ORF">NCTC11155_01464</name>
</gene>
<dbReference type="GO" id="GO:0030246">
    <property type="term" value="F:carbohydrate binding"/>
    <property type="evidence" value="ECO:0007669"/>
    <property type="project" value="InterPro"/>
</dbReference>
<dbReference type="PROSITE" id="PS51175">
    <property type="entry name" value="CBM6"/>
    <property type="match status" value="1"/>
</dbReference>
<feature type="active site" description="Proton donor" evidence="7">
    <location>
        <position position="253"/>
    </location>
</feature>
<dbReference type="InterPro" id="IPR008979">
    <property type="entry name" value="Galactose-bd-like_sf"/>
</dbReference>
<dbReference type="STRING" id="483216.BACEGG_02369"/>
<evidence type="ECO:0000256" key="4">
    <source>
        <dbReference type="ARBA" id="ARBA00022801"/>
    </source>
</evidence>
<dbReference type="InterPro" id="IPR006584">
    <property type="entry name" value="Cellulose-bd_IV"/>
</dbReference>
<dbReference type="EMBL" id="UFSX01000001">
    <property type="protein sequence ID" value="SUV29480.1"/>
    <property type="molecule type" value="Genomic_DNA"/>
</dbReference>
<reference evidence="11 12" key="1">
    <citation type="submission" date="2018-06" db="EMBL/GenBank/DDBJ databases">
        <authorList>
            <consortium name="Pathogen Informatics"/>
            <person name="Doyle S."/>
        </authorList>
    </citation>
    <scope>NUCLEOTIDE SEQUENCE [LARGE SCALE GENOMIC DNA]</scope>
    <source>
        <strain evidence="11 12">NCTC11155</strain>
    </source>
</reference>
<dbReference type="InterPro" id="IPR005084">
    <property type="entry name" value="CBM6"/>
</dbReference>
<evidence type="ECO:0000256" key="3">
    <source>
        <dbReference type="ARBA" id="ARBA00022729"/>
    </source>
</evidence>
<evidence type="ECO:0000256" key="2">
    <source>
        <dbReference type="ARBA" id="ARBA00022651"/>
    </source>
</evidence>
<feature type="site" description="Important for catalytic activity, responsible for pKa modulation of the active site Glu and correct orientation of both the proton donor and substrate" evidence="8">
    <location>
        <position position="204"/>
    </location>
</feature>
<evidence type="ECO:0000256" key="9">
    <source>
        <dbReference type="RuleBase" id="RU361187"/>
    </source>
</evidence>
<feature type="domain" description="CBM6" evidence="10">
    <location>
        <begin position="380"/>
        <end position="506"/>
    </location>
</feature>
<keyword evidence="2" id="KW-0858">Xylan degradation</keyword>
<evidence type="ECO:0000256" key="6">
    <source>
        <dbReference type="ARBA" id="ARBA00023295"/>
    </source>
</evidence>
<evidence type="ECO:0000259" key="10">
    <source>
        <dbReference type="PROSITE" id="PS51175"/>
    </source>
</evidence>
<dbReference type="InterPro" id="IPR023296">
    <property type="entry name" value="Glyco_hydro_beta-prop_sf"/>
</dbReference>
<evidence type="ECO:0000313" key="11">
    <source>
        <dbReference type="EMBL" id="SUV29480.1"/>
    </source>
</evidence>
<keyword evidence="6 9" id="KW-0326">Glycosidase</keyword>
<proteinExistence type="inferred from homology"/>
<evidence type="ECO:0000256" key="8">
    <source>
        <dbReference type="PIRSR" id="PIRSR606710-2"/>
    </source>
</evidence>
<accession>A0A380YND9</accession>
<dbReference type="Gene3D" id="2.60.120.260">
    <property type="entry name" value="Galactose-binding domain-like"/>
    <property type="match status" value="1"/>
</dbReference>
<dbReference type="OrthoDB" id="9803461at2"/>
<keyword evidence="5" id="KW-0119">Carbohydrate metabolism</keyword>
<dbReference type="PANTHER" id="PTHR43772:SF2">
    <property type="entry name" value="PUTATIVE (AFU_ORTHOLOGUE AFUA_2G04480)-RELATED"/>
    <property type="match status" value="1"/>
</dbReference>
<dbReference type="Gene3D" id="2.115.10.20">
    <property type="entry name" value="Glycosyl hydrolase domain, family 43"/>
    <property type="match status" value="1"/>
</dbReference>
<dbReference type="Pfam" id="PF03422">
    <property type="entry name" value="CBM_6"/>
    <property type="match status" value="1"/>
</dbReference>
<keyword evidence="3" id="KW-0732">Signal</keyword>
<dbReference type="CDD" id="cd04084">
    <property type="entry name" value="CBM6_xylanase-like"/>
    <property type="match status" value="1"/>
</dbReference>
<keyword evidence="2" id="KW-0624">Polysaccharide degradation</keyword>
<dbReference type="GO" id="GO:0046556">
    <property type="term" value="F:alpha-L-arabinofuranosidase activity"/>
    <property type="evidence" value="ECO:0007669"/>
    <property type="project" value="UniProtKB-EC"/>
</dbReference>
<keyword evidence="4 9" id="KW-0378">Hydrolase</keyword>
<dbReference type="PANTHER" id="PTHR43772">
    <property type="entry name" value="ENDO-1,4-BETA-XYLANASE"/>
    <property type="match status" value="1"/>
</dbReference>
<dbReference type="SUPFAM" id="SSF49785">
    <property type="entry name" value="Galactose-binding domain-like"/>
    <property type="match status" value="1"/>
</dbReference>
<evidence type="ECO:0000256" key="7">
    <source>
        <dbReference type="PIRSR" id="PIRSR606710-1"/>
    </source>
</evidence>
<evidence type="ECO:0000256" key="5">
    <source>
        <dbReference type="ARBA" id="ARBA00023277"/>
    </source>
</evidence>
<organism evidence="11 12">
    <name type="scientific">Bacteroides eggerthii</name>
    <dbReference type="NCBI Taxonomy" id="28111"/>
    <lineage>
        <taxon>Bacteria</taxon>
        <taxon>Pseudomonadati</taxon>
        <taxon>Bacteroidota</taxon>
        <taxon>Bacteroidia</taxon>
        <taxon>Bacteroidales</taxon>
        <taxon>Bacteroidaceae</taxon>
        <taxon>Bacteroides</taxon>
    </lineage>
</organism>
<dbReference type="EC" id="3.2.1.55" evidence="11"/>
<dbReference type="GO" id="GO:0045493">
    <property type="term" value="P:xylan catabolic process"/>
    <property type="evidence" value="ECO:0007669"/>
    <property type="project" value="UniProtKB-KW"/>
</dbReference>